<dbReference type="EMBL" id="LXTC01000001">
    <property type="protein sequence ID" value="OBA24418.1"/>
    <property type="molecule type" value="Genomic_DNA"/>
</dbReference>
<accession>A0A1A0HKT5</accession>
<dbReference type="AlphaFoldDB" id="A0A1A0HKT5"/>
<keyword evidence="2" id="KW-1185">Reference proteome</keyword>
<proteinExistence type="predicted"/>
<dbReference type="OrthoDB" id="428734at2759"/>
<dbReference type="InterPro" id="IPR036691">
    <property type="entry name" value="Endo/exonu/phosph_ase_sf"/>
</dbReference>
<evidence type="ECO:0008006" key="3">
    <source>
        <dbReference type="Google" id="ProtNLM"/>
    </source>
</evidence>
<name>A0A1A0HKT5_9ASCO</name>
<dbReference type="Proteomes" id="UP000092555">
    <property type="component" value="Unassembled WGS sequence"/>
</dbReference>
<evidence type="ECO:0000313" key="1">
    <source>
        <dbReference type="EMBL" id="OBA24418.1"/>
    </source>
</evidence>
<dbReference type="RefSeq" id="XP_018714899.1">
    <property type="nucleotide sequence ID" value="XM_018853799.1"/>
</dbReference>
<dbReference type="Gene3D" id="3.60.10.10">
    <property type="entry name" value="Endonuclease/exonuclease/phosphatase"/>
    <property type="match status" value="1"/>
</dbReference>
<gene>
    <name evidence="1" type="ORF">METBIDRAFT_10558</name>
</gene>
<reference evidence="1 2" key="1">
    <citation type="submission" date="2016-05" db="EMBL/GenBank/DDBJ databases">
        <title>Comparative genomics of biotechnologically important yeasts.</title>
        <authorList>
            <consortium name="DOE Joint Genome Institute"/>
            <person name="Riley R."/>
            <person name="Haridas S."/>
            <person name="Wolfe K.H."/>
            <person name="Lopes M.R."/>
            <person name="Hittinger C.T."/>
            <person name="Goker M."/>
            <person name="Salamov A."/>
            <person name="Wisecaver J."/>
            <person name="Long T.M."/>
            <person name="Aerts A.L."/>
            <person name="Barry K."/>
            <person name="Choi C."/>
            <person name="Clum A."/>
            <person name="Coughlan A.Y."/>
            <person name="Deshpande S."/>
            <person name="Douglass A.P."/>
            <person name="Hanson S.J."/>
            <person name="Klenk H.-P."/>
            <person name="LaButti K."/>
            <person name="Lapidus A."/>
            <person name="Lindquist E."/>
            <person name="Lipzen A."/>
            <person name="Meier-kolthoff J.P."/>
            <person name="Ohm R.A."/>
            <person name="Otillar R.P."/>
            <person name="Pangilinan J."/>
            <person name="Peng Y."/>
            <person name="Rokas A."/>
            <person name="Rosa C.A."/>
            <person name="Scheuner C."/>
            <person name="Sibirny A.A."/>
            <person name="Slot J.C."/>
            <person name="Stielow J.B."/>
            <person name="Sun H."/>
            <person name="Kurtzman C.P."/>
            <person name="Blackwell M."/>
            <person name="Grigoriev I.V."/>
            <person name="Jeffries T.W."/>
        </authorList>
    </citation>
    <scope>NUCLEOTIDE SEQUENCE [LARGE SCALE GENOMIC DNA]</scope>
    <source>
        <strain evidence="1 2">NRRL YB-4993</strain>
    </source>
</reference>
<dbReference type="SUPFAM" id="SSF56219">
    <property type="entry name" value="DNase I-like"/>
    <property type="match status" value="1"/>
</dbReference>
<dbReference type="GeneID" id="30026775"/>
<organism evidence="1 2">
    <name type="scientific">Metschnikowia bicuspidata var. bicuspidata NRRL YB-4993</name>
    <dbReference type="NCBI Taxonomy" id="869754"/>
    <lineage>
        <taxon>Eukaryota</taxon>
        <taxon>Fungi</taxon>
        <taxon>Dikarya</taxon>
        <taxon>Ascomycota</taxon>
        <taxon>Saccharomycotina</taxon>
        <taxon>Pichiomycetes</taxon>
        <taxon>Metschnikowiaceae</taxon>
        <taxon>Metschnikowia</taxon>
    </lineage>
</organism>
<sequence>MKQALVLIKKTENFSEYIRFQTEPRFLFYTFICGDFNSRQFDPVFSPAKLPCPLKEQYGKAASKVPYEAFMETRNDLINSHQRVYDKLISLYSIAYDLADRGISLTEIWSFIDYIFVLQDNKISQSPGIDALEEFAKVSNIKVLALLRVPKKSEIGKSRLSQPAVGTCPSDHVCLMADLELL</sequence>
<comment type="caution">
    <text evidence="1">The sequence shown here is derived from an EMBL/GenBank/DDBJ whole genome shotgun (WGS) entry which is preliminary data.</text>
</comment>
<protein>
    <recommendedName>
        <fullName evidence="3">Endonuclease/exonuclease/phosphatase domain-containing protein</fullName>
    </recommendedName>
</protein>
<evidence type="ECO:0000313" key="2">
    <source>
        <dbReference type="Proteomes" id="UP000092555"/>
    </source>
</evidence>